<protein>
    <submittedName>
        <fullName evidence="2">Uncharacterized protein</fullName>
    </submittedName>
</protein>
<dbReference type="AlphaFoldDB" id="A0A9P1ELE3"/>
<sequence length="104" mass="11851">MWHLIFVFFLFFFLFVFPFLSLFSLSSPPPFFPRTSPSSLSCTFLSFFPFFTFLSFLLYFAITSRIREPVFFPQPTSGKAIEVGSTAGRLLRAISGKESSGHLP</sequence>
<proteinExistence type="predicted"/>
<dbReference type="Proteomes" id="UP001152484">
    <property type="component" value="Unassembled WGS sequence"/>
</dbReference>
<feature type="transmembrane region" description="Helical" evidence="1">
    <location>
        <begin position="43"/>
        <end position="62"/>
    </location>
</feature>
<evidence type="ECO:0000256" key="1">
    <source>
        <dbReference type="SAM" id="Phobius"/>
    </source>
</evidence>
<reference evidence="2" key="1">
    <citation type="submission" date="2022-07" db="EMBL/GenBank/DDBJ databases">
        <authorList>
            <person name="Macas J."/>
            <person name="Novak P."/>
            <person name="Neumann P."/>
        </authorList>
    </citation>
    <scope>NUCLEOTIDE SEQUENCE</scope>
</reference>
<dbReference type="EMBL" id="CAMAPE010000068">
    <property type="protein sequence ID" value="CAH9115651.1"/>
    <property type="molecule type" value="Genomic_DNA"/>
</dbReference>
<keyword evidence="1" id="KW-0812">Transmembrane</keyword>
<keyword evidence="1" id="KW-1133">Transmembrane helix</keyword>
<keyword evidence="1" id="KW-0472">Membrane</keyword>
<comment type="caution">
    <text evidence="2">The sequence shown here is derived from an EMBL/GenBank/DDBJ whole genome shotgun (WGS) entry which is preliminary data.</text>
</comment>
<evidence type="ECO:0000313" key="2">
    <source>
        <dbReference type="EMBL" id="CAH9115651.1"/>
    </source>
</evidence>
<gene>
    <name evidence="2" type="ORF">CEURO_LOCUS20876</name>
</gene>
<name>A0A9P1ELE3_CUSEU</name>
<accession>A0A9P1ELE3</accession>
<evidence type="ECO:0000313" key="3">
    <source>
        <dbReference type="Proteomes" id="UP001152484"/>
    </source>
</evidence>
<organism evidence="2 3">
    <name type="scientific">Cuscuta europaea</name>
    <name type="common">European dodder</name>
    <dbReference type="NCBI Taxonomy" id="41803"/>
    <lineage>
        <taxon>Eukaryota</taxon>
        <taxon>Viridiplantae</taxon>
        <taxon>Streptophyta</taxon>
        <taxon>Embryophyta</taxon>
        <taxon>Tracheophyta</taxon>
        <taxon>Spermatophyta</taxon>
        <taxon>Magnoliopsida</taxon>
        <taxon>eudicotyledons</taxon>
        <taxon>Gunneridae</taxon>
        <taxon>Pentapetalae</taxon>
        <taxon>asterids</taxon>
        <taxon>lamiids</taxon>
        <taxon>Solanales</taxon>
        <taxon>Convolvulaceae</taxon>
        <taxon>Cuscuteae</taxon>
        <taxon>Cuscuta</taxon>
        <taxon>Cuscuta subgen. Cuscuta</taxon>
    </lineage>
</organism>
<keyword evidence="3" id="KW-1185">Reference proteome</keyword>